<keyword evidence="3" id="KW-1185">Reference proteome</keyword>
<feature type="compositionally biased region" description="Low complexity" evidence="1">
    <location>
        <begin position="192"/>
        <end position="207"/>
    </location>
</feature>
<dbReference type="OrthoDB" id="283424at2759"/>
<sequence>MSRGALLDDETLELDVAQPLKKRLTWGDIPGALELLEPFEPRAPPREPVYDSKEWINSHYPRYGYAARSPLYSWRDWAATALPVDDVAVYLATEQLMADNEQRGGLVKQAQWELARLWDWQQRRVSLGLPPDLPAGAPASSSVQPMQPGGSHVAAEADAPGNSNCTSRSSGDGGVRPAPAAAADEGALPVQGATEAGDATGAASEAGLAQEQAGGLSVEEGSGE</sequence>
<reference evidence="2 3" key="1">
    <citation type="journal article" date="2013" name="BMC Genomics">
        <title>Reconstruction of the lipid metabolism for the microalga Monoraphidium neglectum from its genome sequence reveals characteristics suitable for biofuel production.</title>
        <authorList>
            <person name="Bogen C."/>
            <person name="Al-Dilaimi A."/>
            <person name="Albersmeier A."/>
            <person name="Wichmann J."/>
            <person name="Grundmann M."/>
            <person name="Rupp O."/>
            <person name="Lauersen K.J."/>
            <person name="Blifernez-Klassen O."/>
            <person name="Kalinowski J."/>
            <person name="Goesmann A."/>
            <person name="Mussgnug J.H."/>
            <person name="Kruse O."/>
        </authorList>
    </citation>
    <scope>NUCLEOTIDE SEQUENCE [LARGE SCALE GENOMIC DNA]</scope>
    <source>
        <strain evidence="2 3">SAG 48.87</strain>
    </source>
</reference>
<evidence type="ECO:0000313" key="3">
    <source>
        <dbReference type="Proteomes" id="UP000054498"/>
    </source>
</evidence>
<dbReference type="GeneID" id="25726605"/>
<dbReference type="STRING" id="145388.A0A0D2N5A7"/>
<proteinExistence type="predicted"/>
<feature type="region of interest" description="Disordered" evidence="1">
    <location>
        <begin position="129"/>
        <end position="224"/>
    </location>
</feature>
<gene>
    <name evidence="2" type="ORF">MNEG_0487</name>
</gene>
<dbReference type="EMBL" id="KK100258">
    <property type="protein sequence ID" value="KIZ07477.1"/>
    <property type="molecule type" value="Genomic_DNA"/>
</dbReference>
<feature type="compositionally biased region" description="Low complexity" evidence="1">
    <location>
        <begin position="129"/>
        <end position="142"/>
    </location>
</feature>
<feature type="compositionally biased region" description="Polar residues" evidence="1">
    <location>
        <begin position="161"/>
        <end position="170"/>
    </location>
</feature>
<organism evidence="2 3">
    <name type="scientific">Monoraphidium neglectum</name>
    <dbReference type="NCBI Taxonomy" id="145388"/>
    <lineage>
        <taxon>Eukaryota</taxon>
        <taxon>Viridiplantae</taxon>
        <taxon>Chlorophyta</taxon>
        <taxon>core chlorophytes</taxon>
        <taxon>Chlorophyceae</taxon>
        <taxon>CS clade</taxon>
        <taxon>Sphaeropleales</taxon>
        <taxon>Selenastraceae</taxon>
        <taxon>Monoraphidium</taxon>
    </lineage>
</organism>
<evidence type="ECO:0000256" key="1">
    <source>
        <dbReference type="SAM" id="MobiDB-lite"/>
    </source>
</evidence>
<accession>A0A0D2N5A7</accession>
<name>A0A0D2N5A7_9CHLO</name>
<feature type="non-terminal residue" evidence="2">
    <location>
        <position position="224"/>
    </location>
</feature>
<protein>
    <submittedName>
        <fullName evidence="2">Uncharacterized protein</fullName>
    </submittedName>
</protein>
<evidence type="ECO:0000313" key="2">
    <source>
        <dbReference type="EMBL" id="KIZ07477.1"/>
    </source>
</evidence>
<dbReference type="RefSeq" id="XP_013906496.1">
    <property type="nucleotide sequence ID" value="XM_014051042.1"/>
</dbReference>
<dbReference type="AlphaFoldDB" id="A0A0D2N5A7"/>
<dbReference type="Proteomes" id="UP000054498">
    <property type="component" value="Unassembled WGS sequence"/>
</dbReference>
<dbReference type="KEGG" id="mng:MNEG_0487"/>